<dbReference type="PANTHER" id="PTHR32089">
    <property type="entry name" value="METHYL-ACCEPTING CHEMOTAXIS PROTEIN MCPB"/>
    <property type="match status" value="1"/>
</dbReference>
<dbReference type="RefSeq" id="WP_106738599.1">
    <property type="nucleotide sequence ID" value="NZ_CP027657.1"/>
</dbReference>
<dbReference type="Proteomes" id="UP000238327">
    <property type="component" value="Chromosome"/>
</dbReference>
<dbReference type="SUPFAM" id="SSF58104">
    <property type="entry name" value="Methyl-accepting chemotaxis protein (MCP) signaling domain"/>
    <property type="match status" value="1"/>
</dbReference>
<evidence type="ECO:0000256" key="2">
    <source>
        <dbReference type="ARBA" id="ARBA00022692"/>
    </source>
</evidence>
<name>A0A2R3QQ14_ECTME</name>
<feature type="domain" description="HAMP" evidence="10">
    <location>
        <begin position="211"/>
        <end position="264"/>
    </location>
</feature>
<evidence type="ECO:0000313" key="12">
    <source>
        <dbReference type="Proteomes" id="UP000238327"/>
    </source>
</evidence>
<feature type="transmembrane region" description="Helical" evidence="8">
    <location>
        <begin position="191"/>
        <end position="214"/>
    </location>
</feature>
<dbReference type="AlphaFoldDB" id="A0A2R3QQ14"/>
<evidence type="ECO:0000256" key="1">
    <source>
        <dbReference type="ARBA" id="ARBA00004141"/>
    </source>
</evidence>
<keyword evidence="3 8" id="KW-1133">Transmembrane helix</keyword>
<reference evidence="11 12" key="1">
    <citation type="submission" date="2018-03" db="EMBL/GenBank/DDBJ databases">
        <title>Complete genome sequence and methylome analysis of Pseudomonas mendocina NEB 698.</title>
        <authorList>
            <person name="Morgan R.D."/>
        </authorList>
    </citation>
    <scope>NUCLEOTIDE SEQUENCE [LARGE SCALE GENOMIC DNA]</scope>
    <source>
        <strain evidence="11 12">NEB698</strain>
    </source>
</reference>
<dbReference type="CDD" id="cd06225">
    <property type="entry name" value="HAMP"/>
    <property type="match status" value="1"/>
</dbReference>
<dbReference type="GO" id="GO:0006935">
    <property type="term" value="P:chemotaxis"/>
    <property type="evidence" value="ECO:0007669"/>
    <property type="project" value="UniProtKB-ARBA"/>
</dbReference>
<feature type="domain" description="Methyl-accepting transducer" evidence="9">
    <location>
        <begin position="269"/>
        <end position="505"/>
    </location>
</feature>
<evidence type="ECO:0000256" key="7">
    <source>
        <dbReference type="PROSITE-ProRule" id="PRU00284"/>
    </source>
</evidence>
<dbReference type="FunFam" id="1.10.287.950:FF:000001">
    <property type="entry name" value="Methyl-accepting chemotaxis sensory transducer"/>
    <property type="match status" value="1"/>
</dbReference>
<dbReference type="Pfam" id="PF12729">
    <property type="entry name" value="4HB_MCP_1"/>
    <property type="match status" value="1"/>
</dbReference>
<dbReference type="InterPro" id="IPR003660">
    <property type="entry name" value="HAMP_dom"/>
</dbReference>
<dbReference type="Pfam" id="PF00015">
    <property type="entry name" value="MCPsignal"/>
    <property type="match status" value="1"/>
</dbReference>
<dbReference type="Gene3D" id="1.10.287.950">
    <property type="entry name" value="Methyl-accepting chemotaxis protein"/>
    <property type="match status" value="1"/>
</dbReference>
<dbReference type="SMART" id="SM00283">
    <property type="entry name" value="MA"/>
    <property type="match status" value="1"/>
</dbReference>
<feature type="transmembrane region" description="Helical" evidence="8">
    <location>
        <begin position="12"/>
        <end position="31"/>
    </location>
</feature>
<comment type="subcellular location">
    <subcellularLocation>
        <location evidence="1">Membrane</location>
        <topology evidence="1">Multi-pass membrane protein</topology>
    </subcellularLocation>
</comment>
<evidence type="ECO:0000313" key="11">
    <source>
        <dbReference type="EMBL" id="AVO53820.1"/>
    </source>
</evidence>
<evidence type="ECO:0000256" key="3">
    <source>
        <dbReference type="ARBA" id="ARBA00022989"/>
    </source>
</evidence>
<evidence type="ECO:0000259" key="10">
    <source>
        <dbReference type="PROSITE" id="PS50885"/>
    </source>
</evidence>
<evidence type="ECO:0000256" key="5">
    <source>
        <dbReference type="ARBA" id="ARBA00023224"/>
    </source>
</evidence>
<protein>
    <submittedName>
        <fullName evidence="11">Methyl-accepting chemotaxis protein</fullName>
    </submittedName>
</protein>
<dbReference type="InterPro" id="IPR024478">
    <property type="entry name" value="HlyB_4HB_MCP"/>
</dbReference>
<evidence type="ECO:0000259" key="9">
    <source>
        <dbReference type="PROSITE" id="PS50111"/>
    </source>
</evidence>
<dbReference type="Pfam" id="PF00672">
    <property type="entry name" value="HAMP"/>
    <property type="match status" value="1"/>
</dbReference>
<proteinExistence type="inferred from homology"/>
<dbReference type="GO" id="GO:0007165">
    <property type="term" value="P:signal transduction"/>
    <property type="evidence" value="ECO:0007669"/>
    <property type="project" value="UniProtKB-KW"/>
</dbReference>
<comment type="similarity">
    <text evidence="6">Belongs to the methyl-accepting chemotaxis (MCP) protein family.</text>
</comment>
<keyword evidence="2 8" id="KW-0812">Transmembrane</keyword>
<evidence type="ECO:0000256" key="4">
    <source>
        <dbReference type="ARBA" id="ARBA00023136"/>
    </source>
</evidence>
<dbReference type="EMBL" id="CP027657">
    <property type="protein sequence ID" value="AVO53820.1"/>
    <property type="molecule type" value="Genomic_DNA"/>
</dbReference>
<accession>A0A2R3QQ14</accession>
<dbReference type="PANTHER" id="PTHR32089:SF119">
    <property type="entry name" value="METHYL-ACCEPTING CHEMOTAXIS PROTEIN CTPL"/>
    <property type="match status" value="1"/>
</dbReference>
<dbReference type="PROSITE" id="PS50885">
    <property type="entry name" value="HAMP"/>
    <property type="match status" value="1"/>
</dbReference>
<sequence>MLANLTIRTRLALLVIAPLLVLLAVIMIASINTQRINENMEHLFVDRMTPISQLKTVSDSYAVSMVDTLHKYRAGLVDEARLQRDFDKALQQGNKAWDEYRATKLTESERALVNEVDGALRIVRTVSEGFVRSVADGSLRSMDAQRFNTSLYGAFDPLGTKLSELIDLQLSEGKVIYVDANAQYHTMINTFLVIGTLSLIGLLVAALLISLSIIRPLSGLRSLISAVQQTSNLTLRADVLGRDEVADTARAFNSLIDHQRALILELSATATQLSSSSEEMNAISAQVSQTATLQGDQTHMVAAAVHEMSMAIQEVANNALATAASATDANRQAVQGGDLVHASVESIESVSLSIAKAGEVIDKLHTQSDEISKVLGVIQSIAAQTNLLALNAAIEAARAGEAGRGFAVVADEVRGLASNTQTATESIRSMIEALQGGAQAAVEAMQQSREHVHGCVQQAKDAGNALISITSAVQVIASGNEQISTATEEQTAVANEISQNVNQLNGSIAEVVNGAQQSLAASRDLAQMASRLQQQTQHFVV</sequence>
<dbReference type="CDD" id="cd11386">
    <property type="entry name" value="MCP_signal"/>
    <property type="match status" value="1"/>
</dbReference>
<dbReference type="InterPro" id="IPR004089">
    <property type="entry name" value="MCPsignal_dom"/>
</dbReference>
<organism evidence="11 12">
    <name type="scientific">Ectopseudomonas mendocina</name>
    <name type="common">Pseudomonas mendocina</name>
    <dbReference type="NCBI Taxonomy" id="300"/>
    <lineage>
        <taxon>Bacteria</taxon>
        <taxon>Pseudomonadati</taxon>
        <taxon>Pseudomonadota</taxon>
        <taxon>Gammaproteobacteria</taxon>
        <taxon>Pseudomonadales</taxon>
        <taxon>Pseudomonadaceae</taxon>
        <taxon>Ectopseudomonas</taxon>
    </lineage>
</organism>
<gene>
    <name evidence="11" type="ORF">C7A17_13930</name>
</gene>
<evidence type="ECO:0000256" key="6">
    <source>
        <dbReference type="ARBA" id="ARBA00029447"/>
    </source>
</evidence>
<dbReference type="PROSITE" id="PS50111">
    <property type="entry name" value="CHEMOTAXIS_TRANSDUC_2"/>
    <property type="match status" value="1"/>
</dbReference>
<dbReference type="GO" id="GO:0016020">
    <property type="term" value="C:membrane"/>
    <property type="evidence" value="ECO:0007669"/>
    <property type="project" value="UniProtKB-SubCell"/>
</dbReference>
<evidence type="ECO:0000256" key="8">
    <source>
        <dbReference type="SAM" id="Phobius"/>
    </source>
</evidence>
<dbReference type="SMART" id="SM00304">
    <property type="entry name" value="HAMP"/>
    <property type="match status" value="1"/>
</dbReference>
<dbReference type="OrthoDB" id="2489132at2"/>
<keyword evidence="5 7" id="KW-0807">Transducer</keyword>
<keyword evidence="4 8" id="KW-0472">Membrane</keyword>